<gene>
    <name evidence="4" type="primary">LOC107917696</name>
</gene>
<dbReference type="PANTHER" id="PTHR47021">
    <property type="entry name" value="ADP-RIBOSYLATION FACTOR GTPASE-ACTIVATING PROTEIN AGD6-RELATED"/>
    <property type="match status" value="1"/>
</dbReference>
<dbReference type="PaxDb" id="3635-A0A1U8KIU2"/>
<dbReference type="STRING" id="3635.A0A1U8KIU2"/>
<accession>A0A1U8KIU2</accession>
<dbReference type="GO" id="GO:0005096">
    <property type="term" value="F:GTPase activator activity"/>
    <property type="evidence" value="ECO:0007669"/>
    <property type="project" value="InterPro"/>
</dbReference>
<dbReference type="RefSeq" id="XP_016702471.2">
    <property type="nucleotide sequence ID" value="XM_016846982.2"/>
</dbReference>
<keyword evidence="2" id="KW-0812">Transmembrane</keyword>
<feature type="transmembrane region" description="Helical" evidence="2">
    <location>
        <begin position="12"/>
        <end position="34"/>
    </location>
</feature>
<dbReference type="AlphaFoldDB" id="A0A1U8KIU2"/>
<keyword evidence="2" id="KW-0472">Membrane</keyword>
<name>A0A1U8KIU2_GOSHI</name>
<dbReference type="InterPro" id="IPR044519">
    <property type="entry name" value="ARF_GAP_AGD6/7"/>
</dbReference>
<proteinExistence type="predicted"/>
<dbReference type="PANTHER" id="PTHR47021:SF4">
    <property type="entry name" value="ADP-RIBOSYLATION FACTOR GTPASE-ACTIVATING PROTEIN AGD6-RELATED"/>
    <property type="match status" value="1"/>
</dbReference>
<dbReference type="GeneID" id="107917696"/>
<dbReference type="KEGG" id="ghi:107917696"/>
<evidence type="ECO:0000313" key="3">
    <source>
        <dbReference type="Proteomes" id="UP000818029"/>
    </source>
</evidence>
<evidence type="ECO:0000256" key="2">
    <source>
        <dbReference type="SAM" id="Phobius"/>
    </source>
</evidence>
<dbReference type="GO" id="GO:0016192">
    <property type="term" value="P:vesicle-mediated transport"/>
    <property type="evidence" value="ECO:0007669"/>
    <property type="project" value="InterPro"/>
</dbReference>
<organism evidence="3 4">
    <name type="scientific">Gossypium hirsutum</name>
    <name type="common">Upland cotton</name>
    <name type="synonym">Gossypium mexicanum</name>
    <dbReference type="NCBI Taxonomy" id="3635"/>
    <lineage>
        <taxon>Eukaryota</taxon>
        <taxon>Viridiplantae</taxon>
        <taxon>Streptophyta</taxon>
        <taxon>Embryophyta</taxon>
        <taxon>Tracheophyta</taxon>
        <taxon>Spermatophyta</taxon>
        <taxon>Magnoliopsida</taxon>
        <taxon>eudicotyledons</taxon>
        <taxon>Gunneridae</taxon>
        <taxon>Pentapetalae</taxon>
        <taxon>rosids</taxon>
        <taxon>malvids</taxon>
        <taxon>Malvales</taxon>
        <taxon>Malvaceae</taxon>
        <taxon>Malvoideae</taxon>
        <taxon>Gossypium</taxon>
    </lineage>
</organism>
<feature type="region of interest" description="Disordered" evidence="1">
    <location>
        <begin position="72"/>
        <end position="94"/>
    </location>
</feature>
<keyword evidence="3" id="KW-1185">Reference proteome</keyword>
<reference evidence="3" key="1">
    <citation type="journal article" date="2020" name="Nat. Genet.">
        <title>Genomic diversifications of five Gossypium allopolyploid species and their impact on cotton improvement.</title>
        <authorList>
            <person name="Chen Z.J."/>
            <person name="Sreedasyam A."/>
            <person name="Ando A."/>
            <person name="Song Q."/>
            <person name="De Santiago L.M."/>
            <person name="Hulse-Kemp A.M."/>
            <person name="Ding M."/>
            <person name="Ye W."/>
            <person name="Kirkbride R.C."/>
            <person name="Jenkins J."/>
            <person name="Plott C."/>
            <person name="Lovell J."/>
            <person name="Lin Y.M."/>
            <person name="Vaughn R."/>
            <person name="Liu B."/>
            <person name="Simpson S."/>
            <person name="Scheffler B.E."/>
            <person name="Wen L."/>
            <person name="Saski C.A."/>
            <person name="Grover C.E."/>
            <person name="Hu G."/>
            <person name="Conover J.L."/>
            <person name="Carlson J.W."/>
            <person name="Shu S."/>
            <person name="Boston L.B."/>
            <person name="Williams M."/>
            <person name="Peterson D.G."/>
            <person name="McGee K."/>
            <person name="Jones D.C."/>
            <person name="Wendel J.F."/>
            <person name="Stelly D.M."/>
            <person name="Grimwood J."/>
            <person name="Schmutz J."/>
        </authorList>
    </citation>
    <scope>NUCLEOTIDE SEQUENCE [LARGE SCALE GENOMIC DNA]</scope>
    <source>
        <strain evidence="3">cv. TM-1</strain>
    </source>
</reference>
<reference evidence="4" key="2">
    <citation type="submission" date="2025-08" db="UniProtKB">
        <authorList>
            <consortium name="RefSeq"/>
        </authorList>
    </citation>
    <scope>IDENTIFICATION</scope>
</reference>
<keyword evidence="2" id="KW-1133">Transmembrane helix</keyword>
<dbReference type="Proteomes" id="UP000818029">
    <property type="component" value="Chromosome D08"/>
</dbReference>
<evidence type="ECO:0000313" key="4">
    <source>
        <dbReference type="RefSeq" id="XP_016702471.2"/>
    </source>
</evidence>
<protein>
    <submittedName>
        <fullName evidence="4">Probable ADP-ribosylation factor GTPase-activating protein AGD6</fullName>
    </submittedName>
</protein>
<evidence type="ECO:0000256" key="1">
    <source>
        <dbReference type="SAM" id="MobiDB-lite"/>
    </source>
</evidence>
<sequence>MSMLMGSVEFCHWFPILCLGLHLFLQWPLILLVLKPGKIPLKKKPPPVLRRHRLLLLNPSRLRNLKTVRKRKKKTRDGLMVSESRPEGLPPSQGGKYVRFGSTSMPTQKINNSSQGDVFSVVSQGIGRLSLVAASAANVVQAGTKEFTSKVKEGGYDARINETVSVVIAKTSEIGQKTWGIMKGVMEIASQKVEEYTKYGLNWKNDGNWQRNDSEKNGYYQEFKQENKGWNSTSGGQTSSGVNYNSHNSNSGWTLFTVFKVFMFL</sequence>